<dbReference type="GO" id="GO:0005385">
    <property type="term" value="F:zinc ion transmembrane transporter activity"/>
    <property type="evidence" value="ECO:0007669"/>
    <property type="project" value="TreeGrafter"/>
</dbReference>
<dbReference type="EMBL" id="CM000605">
    <property type="protein sequence ID" value="EEC51498.1"/>
    <property type="molecule type" value="Genomic_DNA"/>
</dbReference>
<evidence type="ECO:0000313" key="8">
    <source>
        <dbReference type="Proteomes" id="UP000000759"/>
    </source>
</evidence>
<organism evidence="7 8">
    <name type="scientific">Phaeodactylum tricornutum (strain CCAP 1055/1)</name>
    <dbReference type="NCBI Taxonomy" id="556484"/>
    <lineage>
        <taxon>Eukaryota</taxon>
        <taxon>Sar</taxon>
        <taxon>Stramenopiles</taxon>
        <taxon>Ochrophyta</taxon>
        <taxon>Bacillariophyta</taxon>
        <taxon>Bacillariophyceae</taxon>
        <taxon>Bacillariophycidae</taxon>
        <taxon>Naviculales</taxon>
        <taxon>Phaeodactylaceae</taxon>
        <taxon>Phaeodactylum</taxon>
    </lineage>
</organism>
<evidence type="ECO:0000256" key="1">
    <source>
        <dbReference type="ARBA" id="ARBA00004141"/>
    </source>
</evidence>
<keyword evidence="2 6" id="KW-0812">Transmembrane</keyword>
<feature type="transmembrane region" description="Helical" evidence="6">
    <location>
        <begin position="40"/>
        <end position="60"/>
    </location>
</feature>
<dbReference type="AlphaFoldDB" id="B7FRF8"/>
<dbReference type="Pfam" id="PF02535">
    <property type="entry name" value="Zip"/>
    <property type="match status" value="2"/>
</dbReference>
<dbReference type="InterPro" id="IPR003689">
    <property type="entry name" value="ZIP"/>
</dbReference>
<reference evidence="7 8" key="1">
    <citation type="journal article" date="2008" name="Nature">
        <title>The Phaeodactylum genome reveals the evolutionary history of diatom genomes.</title>
        <authorList>
            <person name="Bowler C."/>
            <person name="Allen A.E."/>
            <person name="Badger J.H."/>
            <person name="Grimwood J."/>
            <person name="Jabbari K."/>
            <person name="Kuo A."/>
            <person name="Maheswari U."/>
            <person name="Martens C."/>
            <person name="Maumus F."/>
            <person name="Otillar R.P."/>
            <person name="Rayko E."/>
            <person name="Salamov A."/>
            <person name="Vandepoele K."/>
            <person name="Beszteri B."/>
            <person name="Gruber A."/>
            <person name="Heijde M."/>
            <person name="Katinka M."/>
            <person name="Mock T."/>
            <person name="Valentin K."/>
            <person name="Verret F."/>
            <person name="Berges J.A."/>
            <person name="Brownlee C."/>
            <person name="Cadoret J.P."/>
            <person name="Chiovitti A."/>
            <person name="Choi C.J."/>
            <person name="Coesel S."/>
            <person name="De Martino A."/>
            <person name="Detter J.C."/>
            <person name="Durkin C."/>
            <person name="Falciatore A."/>
            <person name="Fournet J."/>
            <person name="Haruta M."/>
            <person name="Huysman M.J."/>
            <person name="Jenkins B.D."/>
            <person name="Jiroutova K."/>
            <person name="Jorgensen R.E."/>
            <person name="Joubert Y."/>
            <person name="Kaplan A."/>
            <person name="Kroger N."/>
            <person name="Kroth P.G."/>
            <person name="La Roche J."/>
            <person name="Lindquist E."/>
            <person name="Lommer M."/>
            <person name="Martin-Jezequel V."/>
            <person name="Lopez P.J."/>
            <person name="Lucas S."/>
            <person name="Mangogna M."/>
            <person name="McGinnis K."/>
            <person name="Medlin L.K."/>
            <person name="Montsant A."/>
            <person name="Oudot-Le Secq M.P."/>
            <person name="Napoli C."/>
            <person name="Obornik M."/>
            <person name="Parker M.S."/>
            <person name="Petit J.L."/>
            <person name="Porcel B.M."/>
            <person name="Poulsen N."/>
            <person name="Robison M."/>
            <person name="Rychlewski L."/>
            <person name="Rynearson T.A."/>
            <person name="Schmutz J."/>
            <person name="Shapiro H."/>
            <person name="Siaut M."/>
            <person name="Stanley M."/>
            <person name="Sussman M.R."/>
            <person name="Taylor A.R."/>
            <person name="Vardi A."/>
            <person name="von Dassow P."/>
            <person name="Vyverman W."/>
            <person name="Willis A."/>
            <person name="Wyrwicz L.S."/>
            <person name="Rokhsar D.S."/>
            <person name="Weissenbach J."/>
            <person name="Armbrust E.V."/>
            <person name="Green B.R."/>
            <person name="Van de Peer Y."/>
            <person name="Grigoriev I.V."/>
        </authorList>
    </citation>
    <scope>NUCLEOTIDE SEQUENCE [LARGE SCALE GENOMIC DNA]</scope>
    <source>
        <strain evidence="7 8">CCAP 1055/1</strain>
    </source>
</reference>
<dbReference type="PANTHER" id="PTHR16950:SF16">
    <property type="entry name" value="ZINC TRANSPORTER ZIP13"/>
    <property type="match status" value="1"/>
</dbReference>
<name>B7FRF8_PHATC</name>
<keyword evidence="3 6" id="KW-1133">Transmembrane helix</keyword>
<keyword evidence="4 6" id="KW-0472">Membrane</keyword>
<evidence type="ECO:0008006" key="9">
    <source>
        <dbReference type="Google" id="ProtNLM"/>
    </source>
</evidence>
<feature type="transmembrane region" description="Helical" evidence="6">
    <location>
        <begin position="239"/>
        <end position="260"/>
    </location>
</feature>
<dbReference type="OrthoDB" id="200954at2759"/>
<dbReference type="KEGG" id="pti:PHATRDRAFT_42479"/>
<dbReference type="GO" id="GO:0016020">
    <property type="term" value="C:membrane"/>
    <property type="evidence" value="ECO:0007669"/>
    <property type="project" value="UniProtKB-SubCell"/>
</dbReference>
<dbReference type="OMA" id="KESSHQI"/>
<feature type="region of interest" description="Disordered" evidence="5">
    <location>
        <begin position="97"/>
        <end position="138"/>
    </location>
</feature>
<dbReference type="GeneID" id="7196669"/>
<protein>
    <recommendedName>
        <fullName evidence="9">Zinc transporter</fullName>
    </recommendedName>
</protein>
<feature type="compositionally biased region" description="Basic and acidic residues" evidence="5">
    <location>
        <begin position="120"/>
        <end position="129"/>
    </location>
</feature>
<proteinExistence type="predicted"/>
<gene>
    <name evidence="7" type="ORF">PHATRDRAFT_42479</name>
</gene>
<feature type="transmembrane region" description="Helical" evidence="6">
    <location>
        <begin position="72"/>
        <end position="90"/>
    </location>
</feature>
<dbReference type="InParanoid" id="B7FRF8"/>
<reference evidence="8" key="2">
    <citation type="submission" date="2008-08" db="EMBL/GenBank/DDBJ databases">
        <authorList>
            <consortium name="Diatom Consortium"/>
            <person name="Grigoriev I."/>
            <person name="Grimwood J."/>
            <person name="Kuo A."/>
            <person name="Otillar R.P."/>
            <person name="Salamov A."/>
            <person name="Detter J.C."/>
            <person name="Lindquist E."/>
            <person name="Shapiro H."/>
            <person name="Lucas S."/>
            <person name="Glavina del Rio T."/>
            <person name="Pitluck S."/>
            <person name="Rokhsar D."/>
            <person name="Bowler C."/>
        </authorList>
    </citation>
    <scope>GENOME REANNOTATION</scope>
    <source>
        <strain evidence="8">CCAP 1055/1</strain>
    </source>
</reference>
<evidence type="ECO:0000313" key="7">
    <source>
        <dbReference type="EMBL" id="EEC51498.1"/>
    </source>
</evidence>
<dbReference type="eggNOG" id="KOG2693">
    <property type="taxonomic scope" value="Eukaryota"/>
</dbReference>
<accession>B7FRF8</accession>
<dbReference type="Proteomes" id="UP000000759">
    <property type="component" value="Chromosome 1"/>
</dbReference>
<feature type="transmembrane region" description="Helical" evidence="6">
    <location>
        <begin position="6"/>
        <end position="28"/>
    </location>
</feature>
<dbReference type="HOGENOM" id="CLU_015114_0_0_1"/>
<evidence type="ECO:0000256" key="3">
    <source>
        <dbReference type="ARBA" id="ARBA00022989"/>
    </source>
</evidence>
<evidence type="ECO:0000256" key="6">
    <source>
        <dbReference type="SAM" id="Phobius"/>
    </source>
</evidence>
<dbReference type="GO" id="GO:0006882">
    <property type="term" value="P:intracellular zinc ion homeostasis"/>
    <property type="evidence" value="ECO:0007669"/>
    <property type="project" value="TreeGrafter"/>
</dbReference>
<dbReference type="STRING" id="556484.B7FRF8"/>
<feature type="transmembrane region" description="Helical" evidence="6">
    <location>
        <begin position="308"/>
        <end position="327"/>
    </location>
</feature>
<evidence type="ECO:0000256" key="2">
    <source>
        <dbReference type="ARBA" id="ARBA00022692"/>
    </source>
</evidence>
<keyword evidence="8" id="KW-1185">Reference proteome</keyword>
<dbReference type="PANTHER" id="PTHR16950">
    <property type="entry name" value="ZINC TRANSPORTER SLC39A7 HISTIDINE-RICH MEMBRANE PROTEIN KE4"/>
    <property type="match status" value="1"/>
</dbReference>
<comment type="subcellular location">
    <subcellularLocation>
        <location evidence="1">Membrane</location>
        <topology evidence="1">Multi-pass membrane protein</topology>
    </subcellularLocation>
</comment>
<evidence type="ECO:0000256" key="5">
    <source>
        <dbReference type="SAM" id="MobiDB-lite"/>
    </source>
</evidence>
<evidence type="ECO:0000256" key="4">
    <source>
        <dbReference type="ARBA" id="ARBA00023136"/>
    </source>
</evidence>
<dbReference type="PaxDb" id="2850-Phatr42479"/>
<sequence length="391" mass="42280">MVSSTAVAAALLSTGLISLAPNLILLAFPRYTAGSGVHSHLLQLGQALAAGALLGDVFLHVLPHASATDPNVGAWILVGFSVFFAADLLIRSLEQQQYEPHHQSHSHHHGKADSKSNPLSKKESSHQIPDENDDDSSLSTTDIKVSTVLLNLAADALHNFSDGLAIGASFATLQQLNPQHQSGGTTNATSTVADSVLSMASLWASRGGLATLSVLFHEIPHELGDFCTLVKAGYSHKQAVAAQFLTAIAAFVGTVLALYLTSKNENNMDSWLGGENLVHLTAGGFIYLAATNILPDVLDERVSPSFRLAQLMAFGTGIAFLYMVALLEDHDHDHQHGSGHTHEKHVHYQHGSPFPMEDYYYQHPTLDAHHHHFQVSDFHKLHQHHHAHSEL</sequence>
<dbReference type="RefSeq" id="XP_002177035.1">
    <property type="nucleotide sequence ID" value="XM_002176999.1"/>
</dbReference>